<feature type="compositionally biased region" description="Acidic residues" evidence="1">
    <location>
        <begin position="256"/>
        <end position="283"/>
    </location>
</feature>
<evidence type="ECO:0000313" key="2">
    <source>
        <dbReference type="EMBL" id="EFO94777.1"/>
    </source>
</evidence>
<sequence>MYQRSQLMDLESHQAGPSKGKERGRRVIVAAVLTEDGVLPDSELLLVSGVREEDQAADYHKEMDGDNFEKYYMSVIPLLAEAAKKKGRPAVFICDNAPYHNKAIKKPPISNSSKAEVRSFLTEQGISLIRKTETFSLIWQKILSSPTVAAICSQSINFLNITVSSMQSNFYGLNSSNISERRETHWIVRDRALRFLRAFSAQSAAKLLDHPRKLVQDVREMTLERNLTLEDDDFELLYDIDEDGNLVNIHIGSDEEEDWGSEEFDGGEDFGEYEDDDFQYNDEDSLHSDFEMLDDEELEI</sequence>
<reference evidence="2" key="1">
    <citation type="submission" date="2007-07" db="EMBL/GenBank/DDBJ databases">
        <title>PCAP assembly of the Caenorhabditis remanei genome.</title>
        <authorList>
            <consortium name="The Caenorhabditis remanei Sequencing Consortium"/>
            <person name="Wilson R.K."/>
        </authorList>
    </citation>
    <scope>NUCLEOTIDE SEQUENCE [LARGE SCALE GENOMIC DNA]</scope>
    <source>
        <strain evidence="2">PB4641</strain>
    </source>
</reference>
<dbReference type="AlphaFoldDB" id="E3NER7"/>
<dbReference type="Proteomes" id="UP000008281">
    <property type="component" value="Unassembled WGS sequence"/>
</dbReference>
<dbReference type="HOGENOM" id="CLU_928249_0_0_1"/>
<protein>
    <recommendedName>
        <fullName evidence="4">Tc1-like transposase DDE domain-containing protein</fullName>
    </recommendedName>
</protein>
<dbReference type="InParanoid" id="E3NER7"/>
<feature type="region of interest" description="Disordered" evidence="1">
    <location>
        <begin position="256"/>
        <end position="300"/>
    </location>
</feature>
<dbReference type="GO" id="GO:0003676">
    <property type="term" value="F:nucleic acid binding"/>
    <property type="evidence" value="ECO:0007669"/>
    <property type="project" value="InterPro"/>
</dbReference>
<gene>
    <name evidence="2" type="ORF">CRE_10636</name>
</gene>
<dbReference type="InterPro" id="IPR036397">
    <property type="entry name" value="RNaseH_sf"/>
</dbReference>
<feature type="region of interest" description="Disordered" evidence="1">
    <location>
        <begin position="1"/>
        <end position="22"/>
    </location>
</feature>
<accession>E3NER7</accession>
<organism evidence="3">
    <name type="scientific">Caenorhabditis remanei</name>
    <name type="common">Caenorhabditis vulgaris</name>
    <dbReference type="NCBI Taxonomy" id="31234"/>
    <lineage>
        <taxon>Eukaryota</taxon>
        <taxon>Metazoa</taxon>
        <taxon>Ecdysozoa</taxon>
        <taxon>Nematoda</taxon>
        <taxon>Chromadorea</taxon>
        <taxon>Rhabditida</taxon>
        <taxon>Rhabditina</taxon>
        <taxon>Rhabditomorpha</taxon>
        <taxon>Rhabditoidea</taxon>
        <taxon>Rhabditidae</taxon>
        <taxon>Peloderinae</taxon>
        <taxon>Caenorhabditis</taxon>
    </lineage>
</organism>
<dbReference type="OrthoDB" id="5874348at2759"/>
<dbReference type="Gene3D" id="3.30.420.10">
    <property type="entry name" value="Ribonuclease H-like superfamily/Ribonuclease H"/>
    <property type="match status" value="1"/>
</dbReference>
<proteinExistence type="predicted"/>
<dbReference type="EMBL" id="DS268626">
    <property type="protein sequence ID" value="EFO94777.1"/>
    <property type="molecule type" value="Genomic_DNA"/>
</dbReference>
<evidence type="ECO:0000256" key="1">
    <source>
        <dbReference type="SAM" id="MobiDB-lite"/>
    </source>
</evidence>
<dbReference type="PANTHER" id="PTHR33939">
    <property type="entry name" value="PROTEIN CBG22215"/>
    <property type="match status" value="1"/>
</dbReference>
<name>E3NER7_CAERE</name>
<evidence type="ECO:0000313" key="3">
    <source>
        <dbReference type="Proteomes" id="UP000008281"/>
    </source>
</evidence>
<keyword evidence="3" id="KW-1185">Reference proteome</keyword>
<dbReference type="OMA" id="THWIVRD"/>
<feature type="compositionally biased region" description="Acidic residues" evidence="1">
    <location>
        <begin position="291"/>
        <end position="300"/>
    </location>
</feature>
<evidence type="ECO:0008006" key="4">
    <source>
        <dbReference type="Google" id="ProtNLM"/>
    </source>
</evidence>
<dbReference type="PANTHER" id="PTHR33939:SF1">
    <property type="entry name" value="DUF4371 DOMAIN-CONTAINING PROTEIN"/>
    <property type="match status" value="1"/>
</dbReference>